<dbReference type="AlphaFoldDB" id="A0AAD4PEZ4"/>
<keyword evidence="3" id="KW-1185">Reference proteome</keyword>
<gene>
    <name evidence="2" type="ORF">C2S53_005254</name>
</gene>
<feature type="region of interest" description="Disordered" evidence="1">
    <location>
        <begin position="335"/>
        <end position="400"/>
    </location>
</feature>
<dbReference type="Proteomes" id="UP001190926">
    <property type="component" value="Unassembled WGS sequence"/>
</dbReference>
<organism evidence="2 3">
    <name type="scientific">Perilla frutescens var. hirtella</name>
    <name type="common">Perilla citriodora</name>
    <name type="synonym">Perilla setoyensis</name>
    <dbReference type="NCBI Taxonomy" id="608512"/>
    <lineage>
        <taxon>Eukaryota</taxon>
        <taxon>Viridiplantae</taxon>
        <taxon>Streptophyta</taxon>
        <taxon>Embryophyta</taxon>
        <taxon>Tracheophyta</taxon>
        <taxon>Spermatophyta</taxon>
        <taxon>Magnoliopsida</taxon>
        <taxon>eudicotyledons</taxon>
        <taxon>Gunneridae</taxon>
        <taxon>Pentapetalae</taxon>
        <taxon>asterids</taxon>
        <taxon>lamiids</taxon>
        <taxon>Lamiales</taxon>
        <taxon>Lamiaceae</taxon>
        <taxon>Nepetoideae</taxon>
        <taxon>Elsholtzieae</taxon>
        <taxon>Perilla</taxon>
    </lineage>
</organism>
<name>A0AAD4PEZ4_PERFH</name>
<proteinExistence type="predicted"/>
<comment type="caution">
    <text evidence="2">The sequence shown here is derived from an EMBL/GenBank/DDBJ whole genome shotgun (WGS) entry which is preliminary data.</text>
</comment>
<dbReference type="SUPFAM" id="SSF48452">
    <property type="entry name" value="TPR-like"/>
    <property type="match status" value="1"/>
</dbReference>
<protein>
    <submittedName>
        <fullName evidence="2">Tetratricopeptide repeat superfamily protein</fullName>
    </submittedName>
</protein>
<feature type="region of interest" description="Disordered" evidence="1">
    <location>
        <begin position="1"/>
        <end position="29"/>
    </location>
</feature>
<dbReference type="PANTHER" id="PTHR26312">
    <property type="entry name" value="TETRATRICOPEPTIDE REPEAT PROTEIN 5"/>
    <property type="match status" value="1"/>
</dbReference>
<evidence type="ECO:0000313" key="3">
    <source>
        <dbReference type="Proteomes" id="UP001190926"/>
    </source>
</evidence>
<dbReference type="PANTHER" id="PTHR26312:SF132">
    <property type="entry name" value="OS01G0855200 PROTEIN"/>
    <property type="match status" value="1"/>
</dbReference>
<evidence type="ECO:0000256" key="1">
    <source>
        <dbReference type="SAM" id="MobiDB-lite"/>
    </source>
</evidence>
<dbReference type="Gene3D" id="1.25.40.10">
    <property type="entry name" value="Tetratricopeptide repeat domain"/>
    <property type="match status" value="1"/>
</dbReference>
<sequence>MGLKVAPASLHWSQPSVPQSPPSCSQTLASAISSPSSRRRSFVSGDGALFCRFVEKSGLFLGANQPSNLYRSRSCGNKRSRVRIIRKALSASLDSFFDEEISKKIQELAVRCQLSEDDDDGSAKMNETFETRLDNAGASAASNGEAKFLENSRPFEALEPPHFPDRDEIIPANIERKANSVDIPLSLRIIKRKKQWQGGVVEARESAYCSMKKAFSSMVFIIRELHSYTLQMRSILFYEDLQGIVANVQKEIHASFVWLFQTVFSQTPTLMVYVMILLANYSVYSMSSNAALAAAPPLQPYAATTEEVSSMVDDESYSGQKFDSSIVKTLKLSSSSGKTASVGGNNGGGGGKFRSVASGTEGDGRFDESNSYSTISPDGASSLLNPSRTSDEESVSRQVSMEEEAALWNSIVEEASKMQAPSRDGVLDQETMKRFVSPVDARIEDDDQSEYFRMELLYQTGLAQEPNNPLLLANYAQFLYLVVRDLDRAEDYFKRATKVEPKDAEALNKYATFLWLVRNDLWAAEETYLEAIDAEPSNSYYAANYAHFLWNTGGEDTCFPLSSPDAESDGV</sequence>
<accession>A0AAD4PEZ4</accession>
<feature type="compositionally biased region" description="Low complexity" evidence="1">
    <location>
        <begin position="13"/>
        <end position="29"/>
    </location>
</feature>
<evidence type="ECO:0000313" key="2">
    <source>
        <dbReference type="EMBL" id="KAH6836635.1"/>
    </source>
</evidence>
<reference evidence="2 3" key="1">
    <citation type="journal article" date="2021" name="Nat. Commun.">
        <title>Incipient diploidization of the medicinal plant Perilla within 10,000 years.</title>
        <authorList>
            <person name="Zhang Y."/>
            <person name="Shen Q."/>
            <person name="Leng L."/>
            <person name="Zhang D."/>
            <person name="Chen S."/>
            <person name="Shi Y."/>
            <person name="Ning Z."/>
            <person name="Chen S."/>
        </authorList>
    </citation>
    <scope>NUCLEOTIDE SEQUENCE [LARGE SCALE GENOMIC DNA]</scope>
    <source>
        <strain evidence="3">cv. PC099</strain>
    </source>
</reference>
<dbReference type="EMBL" id="SDAM02000019">
    <property type="protein sequence ID" value="KAH6836635.1"/>
    <property type="molecule type" value="Genomic_DNA"/>
</dbReference>
<dbReference type="InterPro" id="IPR011990">
    <property type="entry name" value="TPR-like_helical_dom_sf"/>
</dbReference>